<comment type="caution">
    <text evidence="8">The sequence shown here is derived from an EMBL/GenBank/DDBJ whole genome shotgun (WGS) entry which is preliminary data.</text>
</comment>
<gene>
    <name evidence="8" type="ORF">CHM34_12600</name>
</gene>
<dbReference type="InterPro" id="IPR017941">
    <property type="entry name" value="Rieske_2Fe-2S"/>
</dbReference>
<dbReference type="Gene3D" id="2.102.10.10">
    <property type="entry name" value="Rieske [2Fe-2S] iron-sulphur domain"/>
    <property type="match status" value="1"/>
</dbReference>
<name>A0A235B5N3_9BACL</name>
<dbReference type="GO" id="GO:0046872">
    <property type="term" value="F:metal ion binding"/>
    <property type="evidence" value="ECO:0007669"/>
    <property type="project" value="UniProtKB-KW"/>
</dbReference>
<evidence type="ECO:0000256" key="3">
    <source>
        <dbReference type="ARBA" id="ARBA00023004"/>
    </source>
</evidence>
<dbReference type="PANTHER" id="PTHR21496:SF0">
    <property type="entry name" value="RIESKE DOMAIN-CONTAINING PROTEIN"/>
    <property type="match status" value="1"/>
</dbReference>
<protein>
    <submittedName>
        <fullName evidence="8">(2Fe-2S)-binding protein</fullName>
    </submittedName>
</protein>
<evidence type="ECO:0000256" key="6">
    <source>
        <dbReference type="ARBA" id="ARBA00038001"/>
    </source>
</evidence>
<reference evidence="8 9" key="1">
    <citation type="submission" date="2017-07" db="EMBL/GenBank/DDBJ databases">
        <title>The genome sequence of Paludifilum halophilum highlights mechanisms for microbial adaptation to high salt environemnts.</title>
        <authorList>
            <person name="Belbahri L."/>
        </authorList>
    </citation>
    <scope>NUCLEOTIDE SEQUENCE [LARGE SCALE GENOMIC DNA]</scope>
    <source>
        <strain evidence="8 9">DSM 102817</strain>
    </source>
</reference>
<keyword evidence="4" id="KW-0411">Iron-sulfur</keyword>
<dbReference type="GO" id="GO:0004497">
    <property type="term" value="F:monooxygenase activity"/>
    <property type="evidence" value="ECO:0007669"/>
    <property type="project" value="UniProtKB-ARBA"/>
</dbReference>
<dbReference type="EMBL" id="NOWF01000007">
    <property type="protein sequence ID" value="OYD07217.1"/>
    <property type="molecule type" value="Genomic_DNA"/>
</dbReference>
<dbReference type="Pfam" id="PF00355">
    <property type="entry name" value="Rieske"/>
    <property type="match status" value="1"/>
</dbReference>
<dbReference type="PROSITE" id="PS51296">
    <property type="entry name" value="RIESKE"/>
    <property type="match status" value="1"/>
</dbReference>
<dbReference type="OrthoDB" id="593800at2"/>
<dbReference type="AlphaFoldDB" id="A0A235B5N3"/>
<evidence type="ECO:0000256" key="5">
    <source>
        <dbReference type="ARBA" id="ARBA00034078"/>
    </source>
</evidence>
<dbReference type="InterPro" id="IPR036922">
    <property type="entry name" value="Rieske_2Fe-2S_sf"/>
</dbReference>
<evidence type="ECO:0000256" key="1">
    <source>
        <dbReference type="ARBA" id="ARBA00022714"/>
    </source>
</evidence>
<comment type="similarity">
    <text evidence="6">Belongs to the bacterial ring-hydroxylating dioxygenase ferredoxin component family.</text>
</comment>
<evidence type="ECO:0000313" key="9">
    <source>
        <dbReference type="Proteomes" id="UP000215459"/>
    </source>
</evidence>
<keyword evidence="2" id="KW-0479">Metal-binding</keyword>
<sequence>MSDLLSAGSLKEIRESGVKVVKGKSHGIAVFYHEGKVYAVDNRCPHMGFPLHQGRIRDCILTCEWHHARFDIQSGGTLDPWADDVTTYPVVVENGQVWVDPGHRVTPRNRVNEGGVDLTPSPRCRGTVDRHRKRLREGLEQNLSLVIAKAVVGLMEAGEPAEEVARIGVEFGTTHRRSGWRSGLTILTAMLNILPKLDQKGKVLALFQGLVHVARESAGEGTRFILEPLPEKKADIQRLFRWYRHAVEVRDTQGAERILLTAIRSGATEKQLTDMMMAAVTGHFYMDAGHVLDFHNKAFEMLERIGPEHRERVLTSLLPDLGDAERSEELHSWQSPVDLVRPLKRAFEAMKEIPEKGDPGAVDEEELIRLLLGDRPEETVQGMLRSLRRGLSPVRLSQLVTLAAGERIARFHVQNDFSDWIAVLHTFTHAHAVHRSLRRSPSKELLRGGFHTAMRIYLDRFLNIPAARRPRGEANSRQAPQDVGQLLALMNQQQQVAEAAEWVVTYLDRGGDKGVLFNTLGHALLREDAEFHSFQMMEAAWKEHDEWAEENSDLAEEAQRTMIIALARYLAAHAPTARELPHVARIAQRLHRGEKLFEEV</sequence>
<comment type="cofactor">
    <cofactor evidence="5">
        <name>[2Fe-2S] cluster</name>
        <dbReference type="ChEBI" id="CHEBI:190135"/>
    </cofactor>
</comment>
<evidence type="ECO:0000259" key="7">
    <source>
        <dbReference type="PROSITE" id="PS51296"/>
    </source>
</evidence>
<keyword evidence="3" id="KW-0408">Iron</keyword>
<feature type="domain" description="Rieske" evidence="7">
    <location>
        <begin position="5"/>
        <end position="99"/>
    </location>
</feature>
<dbReference type="RefSeq" id="WP_094264960.1">
    <property type="nucleotide sequence ID" value="NZ_NOWF01000007.1"/>
</dbReference>
<dbReference type="GO" id="GO:0051537">
    <property type="term" value="F:2 iron, 2 sulfur cluster binding"/>
    <property type="evidence" value="ECO:0007669"/>
    <property type="project" value="UniProtKB-KW"/>
</dbReference>
<keyword evidence="1" id="KW-0001">2Fe-2S</keyword>
<evidence type="ECO:0000256" key="2">
    <source>
        <dbReference type="ARBA" id="ARBA00022723"/>
    </source>
</evidence>
<organism evidence="8 9">
    <name type="scientific">Paludifilum halophilum</name>
    <dbReference type="NCBI Taxonomy" id="1642702"/>
    <lineage>
        <taxon>Bacteria</taxon>
        <taxon>Bacillati</taxon>
        <taxon>Bacillota</taxon>
        <taxon>Bacilli</taxon>
        <taxon>Bacillales</taxon>
        <taxon>Thermoactinomycetaceae</taxon>
        <taxon>Paludifilum</taxon>
    </lineage>
</organism>
<dbReference type="SUPFAM" id="SSF50022">
    <property type="entry name" value="ISP domain"/>
    <property type="match status" value="1"/>
</dbReference>
<evidence type="ECO:0000313" key="8">
    <source>
        <dbReference type="EMBL" id="OYD07217.1"/>
    </source>
</evidence>
<dbReference type="Proteomes" id="UP000215459">
    <property type="component" value="Unassembled WGS sequence"/>
</dbReference>
<proteinExistence type="inferred from homology"/>
<evidence type="ECO:0000256" key="4">
    <source>
        <dbReference type="ARBA" id="ARBA00023014"/>
    </source>
</evidence>
<accession>A0A235B5N3</accession>
<dbReference type="GO" id="GO:0016705">
    <property type="term" value="F:oxidoreductase activity, acting on paired donors, with incorporation or reduction of molecular oxygen"/>
    <property type="evidence" value="ECO:0007669"/>
    <property type="project" value="UniProtKB-ARBA"/>
</dbReference>
<keyword evidence="9" id="KW-1185">Reference proteome</keyword>
<dbReference type="PANTHER" id="PTHR21496">
    <property type="entry name" value="FERREDOXIN-RELATED"/>
    <property type="match status" value="1"/>
</dbReference>